<keyword evidence="4" id="KW-1185">Reference proteome</keyword>
<gene>
    <name evidence="3" type="ORF">R1sor_001764</name>
</gene>
<dbReference type="AlphaFoldDB" id="A0ABD3GZD5"/>
<dbReference type="InterPro" id="IPR057191">
    <property type="entry name" value="DUF7869"/>
</dbReference>
<evidence type="ECO:0000256" key="1">
    <source>
        <dbReference type="SAM" id="SignalP"/>
    </source>
</evidence>
<sequence length="868" mass="98774">MVSVLTGICCSTLLLYPNDGAETVNEAVGGYVLWDRCAARPTDEDNGQHSAVSNEASSSKRFKLVESSTAIIPYTGGVSEYFVDSSSGGDISPDEKEEQARDPNLLQYKDRNTWKGKGVRIFRKGEAEEEIAKGRIIFPSSVASVAGVLVGEENAGIIVLQVSDSVDPLVLKQELPNFTSGQPHLCRWPICSLRIEENEEVKEVRKEIYRVKFEKKLDLIYQKINASQGREDGLLFCYNGRFVCPSAFWQFHGVSKSSYYQYKNDSKNGAKQGYHGNTGTYKPRESTIHAEAVLKKILLEMSEPMPHLNFDNSNNNGTDSLYHRLPTCYDKQDIYAEHSIRMENRGGSKLSRGKFYDMWNKKFANFDFHKKSVFARCTECKKLKVWLTRDRNEETRKGYEVDRKKHLQLQMSGRSCYYSHNQLAIDEPSLYNSSIHDGMDSNKTAVPRLDNYVKALSGVGMPVPVKIAGILNRGHGPPSIAHVSIGGLWRSDPNFTVTSIAKYLRDCEDFDGDMRGDLAFEKELEHPLLNAFMNKDIFMKTVVGADSLLRRETSSSESGLLDKPFNKLPPTFYIQLDNSGKDNKNWVMMAFFSELVIRGVFKTVFMSFLIVGHTHEDVDAFFSKAYIKHIKSIRDKTNPSSECYETNSSIIAYWKNIKSLFEEPKGWATNAGLPLKEGFWPRTNHGTGYKRPGNQIILTSTPEDDILAQEAEEELAERNQLFVGNLAEMERERFVPIVDIVPGVMLLIRPSDDFVVKDCFWVAKAISSVIRQRKPSDPVSMYEMKVEWYRPKHRLSNATDAQRYNQCLRNTQEWEKDPSPFEEEFLYVNASACVHQWKSKSRSEKLKIPESILRIARDMLDCIAQEEI</sequence>
<keyword evidence="1" id="KW-0732">Signal</keyword>
<dbReference type="PANTHER" id="PTHR33153:SF3">
    <property type="entry name" value="TRAFFICKING PROTEIN PARTICLE COMPLEX SUBUNIT 11 DOMAIN-CONTAINING PROTEIN"/>
    <property type="match status" value="1"/>
</dbReference>
<dbReference type="EMBL" id="JBJQOH010000006">
    <property type="protein sequence ID" value="KAL3683742.1"/>
    <property type="molecule type" value="Genomic_DNA"/>
</dbReference>
<dbReference type="Pfam" id="PF25273">
    <property type="entry name" value="DUF7869"/>
    <property type="match status" value="1"/>
</dbReference>
<reference evidence="3 4" key="1">
    <citation type="submission" date="2024-09" db="EMBL/GenBank/DDBJ databases">
        <title>Chromosome-scale assembly of Riccia sorocarpa.</title>
        <authorList>
            <person name="Paukszto L."/>
        </authorList>
    </citation>
    <scope>NUCLEOTIDE SEQUENCE [LARGE SCALE GENOMIC DNA]</scope>
    <source>
        <strain evidence="3">LP-2024</strain>
        <tissue evidence="3">Aerial parts of the thallus</tissue>
    </source>
</reference>
<organism evidence="3 4">
    <name type="scientific">Riccia sorocarpa</name>
    <dbReference type="NCBI Taxonomy" id="122646"/>
    <lineage>
        <taxon>Eukaryota</taxon>
        <taxon>Viridiplantae</taxon>
        <taxon>Streptophyta</taxon>
        <taxon>Embryophyta</taxon>
        <taxon>Marchantiophyta</taxon>
        <taxon>Marchantiopsida</taxon>
        <taxon>Marchantiidae</taxon>
        <taxon>Marchantiales</taxon>
        <taxon>Ricciaceae</taxon>
        <taxon>Riccia</taxon>
    </lineage>
</organism>
<feature type="domain" description="DUF7869" evidence="2">
    <location>
        <begin position="566"/>
        <end position="625"/>
    </location>
</feature>
<feature type="signal peptide" evidence="1">
    <location>
        <begin position="1"/>
        <end position="20"/>
    </location>
</feature>
<accession>A0ABD3GZD5</accession>
<protein>
    <recommendedName>
        <fullName evidence="2">DUF7869 domain-containing protein</fullName>
    </recommendedName>
</protein>
<feature type="chain" id="PRO_5044817238" description="DUF7869 domain-containing protein" evidence="1">
    <location>
        <begin position="21"/>
        <end position="868"/>
    </location>
</feature>
<name>A0ABD3GZD5_9MARC</name>
<evidence type="ECO:0000313" key="3">
    <source>
        <dbReference type="EMBL" id="KAL3683742.1"/>
    </source>
</evidence>
<dbReference type="Proteomes" id="UP001633002">
    <property type="component" value="Unassembled WGS sequence"/>
</dbReference>
<evidence type="ECO:0000259" key="2">
    <source>
        <dbReference type="Pfam" id="PF25273"/>
    </source>
</evidence>
<evidence type="ECO:0000313" key="4">
    <source>
        <dbReference type="Proteomes" id="UP001633002"/>
    </source>
</evidence>
<comment type="caution">
    <text evidence="3">The sequence shown here is derived from an EMBL/GenBank/DDBJ whole genome shotgun (WGS) entry which is preliminary data.</text>
</comment>
<dbReference type="PANTHER" id="PTHR33153">
    <property type="entry name" value="MYND-TYPE DOMAIN-CONTAINING PROTEIN"/>
    <property type="match status" value="1"/>
</dbReference>
<proteinExistence type="predicted"/>